<protein>
    <submittedName>
        <fullName evidence="8">Polysaccharide biosynthesis protein</fullName>
    </submittedName>
</protein>
<feature type="transmembrane region" description="Helical" evidence="7">
    <location>
        <begin position="413"/>
        <end position="433"/>
    </location>
</feature>
<feature type="transmembrane region" description="Helical" evidence="7">
    <location>
        <begin position="143"/>
        <end position="166"/>
    </location>
</feature>
<evidence type="ECO:0000256" key="7">
    <source>
        <dbReference type="SAM" id="Phobius"/>
    </source>
</evidence>
<dbReference type="Pfam" id="PF13440">
    <property type="entry name" value="Polysacc_synt_3"/>
    <property type="match status" value="1"/>
</dbReference>
<evidence type="ECO:0000256" key="3">
    <source>
        <dbReference type="ARBA" id="ARBA00022475"/>
    </source>
</evidence>
<name>A0A095UKL2_9GAMM</name>
<comment type="caution">
    <text evidence="8">The sequence shown here is derived from an EMBL/GenBank/DDBJ whole genome shotgun (WGS) entry which is preliminary data.</text>
</comment>
<evidence type="ECO:0000256" key="1">
    <source>
        <dbReference type="ARBA" id="ARBA00004651"/>
    </source>
</evidence>
<dbReference type="EMBL" id="JPKR02000004">
    <property type="protein sequence ID" value="KGD74983.2"/>
    <property type="molecule type" value="Genomic_DNA"/>
</dbReference>
<feature type="transmembrane region" description="Helical" evidence="7">
    <location>
        <begin position="351"/>
        <end position="375"/>
    </location>
</feature>
<dbReference type="PANTHER" id="PTHR30250">
    <property type="entry name" value="PST FAMILY PREDICTED COLANIC ACID TRANSPORTER"/>
    <property type="match status" value="1"/>
</dbReference>
<evidence type="ECO:0000256" key="2">
    <source>
        <dbReference type="ARBA" id="ARBA00007430"/>
    </source>
</evidence>
<dbReference type="STRING" id="642227.HA49_06800"/>
<feature type="transmembrane region" description="Helical" evidence="7">
    <location>
        <begin position="77"/>
        <end position="98"/>
    </location>
</feature>
<feature type="transmembrane region" description="Helical" evidence="7">
    <location>
        <begin position="381"/>
        <end position="401"/>
    </location>
</feature>
<proteinExistence type="inferred from homology"/>
<dbReference type="OrthoDB" id="8538786at2"/>
<dbReference type="InterPro" id="IPR050833">
    <property type="entry name" value="Poly_Biosynth_Transport"/>
</dbReference>
<accession>A0A095UKL2</accession>
<dbReference type="AlphaFoldDB" id="A0A095UKL2"/>
<feature type="transmembrane region" description="Helical" evidence="7">
    <location>
        <begin position="202"/>
        <end position="221"/>
    </location>
</feature>
<dbReference type="CDD" id="cd13127">
    <property type="entry name" value="MATE_tuaB_like"/>
    <property type="match status" value="1"/>
</dbReference>
<dbReference type="Proteomes" id="UP000029577">
    <property type="component" value="Unassembled WGS sequence"/>
</dbReference>
<comment type="subcellular location">
    <subcellularLocation>
        <location evidence="1">Cell membrane</location>
        <topology evidence="1">Multi-pass membrane protein</topology>
    </subcellularLocation>
</comment>
<gene>
    <name evidence="8" type="ORF">HA49_06800</name>
</gene>
<organism evidence="8 9">
    <name type="scientific">Tatumella morbirosei</name>
    <dbReference type="NCBI Taxonomy" id="642227"/>
    <lineage>
        <taxon>Bacteria</taxon>
        <taxon>Pseudomonadati</taxon>
        <taxon>Pseudomonadota</taxon>
        <taxon>Gammaproteobacteria</taxon>
        <taxon>Enterobacterales</taxon>
        <taxon>Erwiniaceae</taxon>
        <taxon>Tatumella</taxon>
    </lineage>
</organism>
<evidence type="ECO:0000256" key="5">
    <source>
        <dbReference type="ARBA" id="ARBA00022989"/>
    </source>
</evidence>
<evidence type="ECO:0000313" key="8">
    <source>
        <dbReference type="EMBL" id="KGD74983.2"/>
    </source>
</evidence>
<feature type="transmembrane region" description="Helical" evidence="7">
    <location>
        <begin position="233"/>
        <end position="260"/>
    </location>
</feature>
<feature type="transmembrane region" description="Helical" evidence="7">
    <location>
        <begin position="316"/>
        <end position="339"/>
    </location>
</feature>
<feature type="transmembrane region" description="Helical" evidence="7">
    <location>
        <begin position="110"/>
        <end position="131"/>
    </location>
</feature>
<feature type="transmembrane region" description="Helical" evidence="7">
    <location>
        <begin position="439"/>
        <end position="463"/>
    </location>
</feature>
<evidence type="ECO:0000256" key="6">
    <source>
        <dbReference type="ARBA" id="ARBA00023136"/>
    </source>
</evidence>
<keyword evidence="5 7" id="KW-1133">Transmembrane helix</keyword>
<dbReference type="eggNOG" id="COG2244">
    <property type="taxonomic scope" value="Bacteria"/>
</dbReference>
<feature type="transmembrane region" description="Helical" evidence="7">
    <location>
        <begin position="38"/>
        <end position="56"/>
    </location>
</feature>
<comment type="similarity">
    <text evidence="2">Belongs to the polysaccharide synthase family.</text>
</comment>
<keyword evidence="3" id="KW-1003">Cell membrane</keyword>
<dbReference type="RefSeq" id="WP_046791829.1">
    <property type="nucleotide sequence ID" value="NZ_JPKR02000004.1"/>
</dbReference>
<keyword evidence="9" id="KW-1185">Reference proteome</keyword>
<dbReference type="PANTHER" id="PTHR30250:SF10">
    <property type="entry name" value="LIPOPOLYSACCHARIDE BIOSYNTHESIS PROTEIN WZXC"/>
    <property type="match status" value="1"/>
</dbReference>
<reference evidence="8" key="1">
    <citation type="submission" date="2014-12" db="EMBL/GenBank/DDBJ databases">
        <title>The draft genome of the Tatumella morbirosei type strain, LMG23360T isolated from pineapple rot.</title>
        <authorList>
            <person name="Smits T.H."/>
            <person name="Palmer M."/>
            <person name="Venter S.N."/>
            <person name="Duffy B."/>
            <person name="Steenkamp E.T."/>
            <person name="Chan W.Y."/>
            <person name="Coutinho T.A."/>
            <person name="Coetzee M.P."/>
            <person name="De Maayer P."/>
        </authorList>
    </citation>
    <scope>NUCLEOTIDE SEQUENCE [LARGE SCALE GENOMIC DNA]</scope>
    <source>
        <strain evidence="8">LMG 23360</strain>
    </source>
</reference>
<evidence type="ECO:0000256" key="4">
    <source>
        <dbReference type="ARBA" id="ARBA00022692"/>
    </source>
</evidence>
<sequence>MSLLSNAKWNGFSQLFKVFVQVVNLVYLAKIIPPEQYGILAMAAVIVNLGVLLRDLGTSSAIIQKKVLNDRLKNTVFWLNVVLGFSVLVIILLLSPLVSSYYHQPEVMPVLMLLSLTFPLSSCAAVHLALMERESKFRVVSSIEVSSSLLSVIVAIVLANLGFGVYSLVAQAIVQNLSSAILFWFFSKWYPSFKFFINKEDLFSILGFSTNVSLFNIINYLSRNADSFIIGKFMSAFILGSYNLAYRIMLFPLQSLTFVVSRSLYPLMSHYQDDENKVQDMYLNSVFVIVLITSPLMSGIAFYAKPIVYIIFGSKWYLTASVLVWLAPTAIIQSVLSTTGSVFMAKNRTDILLKLGILGAFLQVGAFIIGSHYSIVAFSKFYLIANVINFFPAMICLLSLLNVSFFSFFKVMLPVLISTLLMVLMLFVLNYYFLPVSEITNFVRLFFCSLVGVVSYILSLYFLSSRFRFFIKSKLIVK</sequence>
<evidence type="ECO:0000313" key="9">
    <source>
        <dbReference type="Proteomes" id="UP000029577"/>
    </source>
</evidence>
<keyword evidence="6 7" id="KW-0472">Membrane</keyword>
<dbReference type="GO" id="GO:0005886">
    <property type="term" value="C:plasma membrane"/>
    <property type="evidence" value="ECO:0007669"/>
    <property type="project" value="UniProtKB-SubCell"/>
</dbReference>
<feature type="transmembrane region" description="Helical" evidence="7">
    <location>
        <begin position="281"/>
        <end position="304"/>
    </location>
</feature>
<keyword evidence="4 7" id="KW-0812">Transmembrane</keyword>